<sequence>MVELLLLLLELEVCVVDLVLDVLVQGVGVRVDELDVDAVLGAVDRLRLVGGVELGQREVEVEVEAEVVEDAHELDQLVERVLGDVVAGEGHELEQVDAARERCAVVFEVERDEQDEDRVEQEVCVPVVEGDEQLEQLEVAQHGDGLLGGVDALAQHLCDAGVVHVDERLVQLAQLVVVHLLAQLLEVAGHVLLEVVLEHPDHLDRVGDQVGAQPRLLARVHAARRHVVHGVEDVVCELDERDLQVQEARAAPLGAVALADEVDLGLVELDALRQPDARRGERVEREDGPPHALAARDLLRRQVRLAQVQVERERPARGHAEPHVRAGDAVERLQIVPDEQRGLDRGQRRHLDVDGEDARAGKEVLEAGRLVDEVPFGRELAVELCERQLVRLDRVEDLLADGERDEDLGQQLRREAHACVVDAAELGHKLRLLVQVVRVAEVRETQAHERLGVLARRQREDAVVGRGEVEVRHVVVDAGRVRRLDAALLLLGVAEGHVDDVVEALVVGVELQRQESAVVGLRAGLAVIGGLAVNVVLELLDARLQQLQLRLEDDDLAVFERIHALVARELAVVARRLRARALDLLVLAPHTRDVVPAAEDDRVDVREQFGRAEDVLF</sequence>
<dbReference type="EMBL" id="JAHLUH010000004">
    <property type="protein sequence ID" value="KAG7728632.1"/>
    <property type="molecule type" value="Genomic_DNA"/>
</dbReference>
<evidence type="ECO:0000313" key="3">
    <source>
        <dbReference type="Proteomes" id="UP000738402"/>
    </source>
</evidence>
<accession>A0AAN6D7Y2</accession>
<protein>
    <submittedName>
        <fullName evidence="2">Uncharacterized protein</fullName>
    </submittedName>
</protein>
<organism evidence="2 3">
    <name type="scientific">Ogataea haglerorum</name>
    <dbReference type="NCBI Taxonomy" id="1937702"/>
    <lineage>
        <taxon>Eukaryota</taxon>
        <taxon>Fungi</taxon>
        <taxon>Dikarya</taxon>
        <taxon>Ascomycota</taxon>
        <taxon>Saccharomycotina</taxon>
        <taxon>Pichiomycetes</taxon>
        <taxon>Pichiales</taxon>
        <taxon>Pichiaceae</taxon>
        <taxon>Ogataea</taxon>
    </lineage>
</organism>
<dbReference type="Proteomes" id="UP000738402">
    <property type="component" value="Unassembled WGS sequence"/>
</dbReference>
<feature type="chain" id="PRO_5042983274" evidence="1">
    <location>
        <begin position="17"/>
        <end position="617"/>
    </location>
</feature>
<evidence type="ECO:0000256" key="1">
    <source>
        <dbReference type="SAM" id="SignalP"/>
    </source>
</evidence>
<feature type="signal peptide" evidence="1">
    <location>
        <begin position="1"/>
        <end position="16"/>
    </location>
</feature>
<evidence type="ECO:0000313" key="2">
    <source>
        <dbReference type="EMBL" id="KAG7728632.1"/>
    </source>
</evidence>
<keyword evidence="1" id="KW-0732">Signal</keyword>
<reference evidence="2" key="1">
    <citation type="journal article" date="2021" name="G3 (Bethesda)">
        <title>Genomic diversity, chromosomal rearrangements, and interspecies hybridization in the ogataea polymorpha species complex.</title>
        <authorList>
            <person name="Hanson S.J."/>
            <person name="Cinneide E.O."/>
            <person name="Salzberg L.I."/>
            <person name="Wolfe K.H."/>
            <person name="McGowan J."/>
            <person name="Fitzpatrick D.A."/>
            <person name="Matlin K."/>
        </authorList>
    </citation>
    <scope>NUCLEOTIDE SEQUENCE</scope>
    <source>
        <strain evidence="2">83-405-1</strain>
    </source>
</reference>
<name>A0AAN6D7Y2_9ASCO</name>
<comment type="caution">
    <text evidence="2">The sequence shown here is derived from an EMBL/GenBank/DDBJ whole genome shotgun (WGS) entry which is preliminary data.</text>
</comment>
<proteinExistence type="predicted"/>
<dbReference type="AlphaFoldDB" id="A0AAN6D7Y2"/>
<gene>
    <name evidence="2" type="ORF">KL933_001865</name>
</gene>